<dbReference type="EMBL" id="MFGA01000002">
    <property type="protein sequence ID" value="OGF21667.1"/>
    <property type="molecule type" value="Genomic_DNA"/>
</dbReference>
<dbReference type="Proteomes" id="UP000177407">
    <property type="component" value="Unassembled WGS sequence"/>
</dbReference>
<evidence type="ECO:0008006" key="3">
    <source>
        <dbReference type="Google" id="ProtNLM"/>
    </source>
</evidence>
<dbReference type="InterPro" id="IPR050490">
    <property type="entry name" value="Bact_solute-bd_prot1"/>
</dbReference>
<comment type="caution">
    <text evidence="1">The sequence shown here is derived from an EMBL/GenBank/DDBJ whole genome shotgun (WGS) entry which is preliminary data.</text>
</comment>
<evidence type="ECO:0000313" key="2">
    <source>
        <dbReference type="Proteomes" id="UP000177407"/>
    </source>
</evidence>
<proteinExistence type="predicted"/>
<sequence length="464" mass="52726">MKLKKLLPIFLIFTFLITAGPICKGTSQEVRQAMKPVELVYWRVFDDEDAMGEIFNAYRALHPNINITYRKFRYEEYEKKLLDAMAEDRGPDLFSIPNTWVKEYEAKILPMPKTTTLPYQKVIGTIKKETIIELATKPTMSLRALKNDFIDQVYKDVVFKYQENTETAAEEKIFALPLYSDNLVLFYNRDILNANGVPEAPRTWNEFLEQVKKITKIDKDGKILQSAAAIGTGYNIERSSDILSLIMMQTGTTLVDEAGRISFAKMPKDSVMEAPPGETALGFYTDFASPYKDAYTWNQNMPGSLEAFTTGQTAFFFGYAYHIPQIRARTPKLNFAIAKVPQAEGGQEVNFANYWVETVSKKTKAPNEAWDFLQFITKAESAEKYLAKTKKPTALRALIGSQAEDLDLSVFASQVLTSKSWYHGVDAEAAERAMQEMIERAVSGTQTLKEAVYWGQERVNQTMR</sequence>
<dbReference type="Gene3D" id="3.40.190.10">
    <property type="entry name" value="Periplasmic binding protein-like II"/>
    <property type="match status" value="1"/>
</dbReference>
<accession>A0A1F5S4Q1</accession>
<dbReference type="AlphaFoldDB" id="A0A1F5S4Q1"/>
<dbReference type="PANTHER" id="PTHR43649:SF12">
    <property type="entry name" value="DIACETYLCHITOBIOSE BINDING PROTEIN DASA"/>
    <property type="match status" value="1"/>
</dbReference>
<name>A0A1F5S4Q1_9BACT</name>
<dbReference type="InterPro" id="IPR006059">
    <property type="entry name" value="SBP"/>
</dbReference>
<dbReference type="SUPFAM" id="SSF53850">
    <property type="entry name" value="Periplasmic binding protein-like II"/>
    <property type="match status" value="1"/>
</dbReference>
<dbReference type="Pfam" id="PF01547">
    <property type="entry name" value="SBP_bac_1"/>
    <property type="match status" value="1"/>
</dbReference>
<gene>
    <name evidence="1" type="ORF">A2257_02655</name>
</gene>
<evidence type="ECO:0000313" key="1">
    <source>
        <dbReference type="EMBL" id="OGF21667.1"/>
    </source>
</evidence>
<reference evidence="1 2" key="1">
    <citation type="journal article" date="2016" name="Nat. Commun.">
        <title>Thousands of microbial genomes shed light on interconnected biogeochemical processes in an aquifer system.</title>
        <authorList>
            <person name="Anantharaman K."/>
            <person name="Brown C.T."/>
            <person name="Hug L.A."/>
            <person name="Sharon I."/>
            <person name="Castelle C.J."/>
            <person name="Probst A.J."/>
            <person name="Thomas B.C."/>
            <person name="Singh A."/>
            <person name="Wilkins M.J."/>
            <person name="Karaoz U."/>
            <person name="Brodie E.L."/>
            <person name="Williams K.H."/>
            <person name="Hubbard S.S."/>
            <person name="Banfield J.F."/>
        </authorList>
    </citation>
    <scope>NUCLEOTIDE SEQUENCE [LARGE SCALE GENOMIC DNA]</scope>
</reference>
<dbReference type="PANTHER" id="PTHR43649">
    <property type="entry name" value="ARABINOSE-BINDING PROTEIN-RELATED"/>
    <property type="match status" value="1"/>
</dbReference>
<protein>
    <recommendedName>
        <fullName evidence="3">ABC transporter substrate-binding protein</fullName>
    </recommendedName>
</protein>
<organism evidence="1 2">
    <name type="scientific">Candidatus Falkowbacteria bacterium RIFOXYA2_FULL_38_12</name>
    <dbReference type="NCBI Taxonomy" id="1797993"/>
    <lineage>
        <taxon>Bacteria</taxon>
        <taxon>Candidatus Falkowiibacteriota</taxon>
    </lineage>
</organism>